<proteinExistence type="predicted"/>
<dbReference type="EMBL" id="WOWA01000007">
    <property type="protein sequence ID" value="NLV14343.1"/>
    <property type="molecule type" value="Genomic_DNA"/>
</dbReference>
<accession>A0A847UEX4</accession>
<sequence length="74" mass="8172">MSSFDVELRRTHGRVDGDPVEVWVAEVTNAEAYEAAKGKTPGAALRKLGDEFDVEFGAQPRGNWSDHDDVRVGR</sequence>
<comment type="caution">
    <text evidence="1">The sequence shown here is derived from an EMBL/GenBank/DDBJ whole genome shotgun (WGS) entry which is preliminary data.</text>
</comment>
<dbReference type="RefSeq" id="WP_170097771.1">
    <property type="nucleotide sequence ID" value="NZ_WOWA01000007.1"/>
</dbReference>
<protein>
    <submittedName>
        <fullName evidence="1">Uncharacterized protein</fullName>
    </submittedName>
</protein>
<dbReference type="Proteomes" id="UP000641625">
    <property type="component" value="Unassembled WGS sequence"/>
</dbReference>
<dbReference type="AlphaFoldDB" id="A0A847UEX4"/>
<organism evidence="1 2">
    <name type="scientific">Haloarcula argentinensis</name>
    <dbReference type="NCBI Taxonomy" id="43776"/>
    <lineage>
        <taxon>Archaea</taxon>
        <taxon>Methanobacteriati</taxon>
        <taxon>Methanobacteriota</taxon>
        <taxon>Stenosarchaea group</taxon>
        <taxon>Halobacteria</taxon>
        <taxon>Halobacteriales</taxon>
        <taxon>Haloarculaceae</taxon>
        <taxon>Haloarcula</taxon>
    </lineage>
</organism>
<name>A0A847UEX4_HALAR</name>
<gene>
    <name evidence="1" type="ORF">GOC77_13835</name>
</gene>
<evidence type="ECO:0000313" key="1">
    <source>
        <dbReference type="EMBL" id="NLV14343.1"/>
    </source>
</evidence>
<evidence type="ECO:0000313" key="2">
    <source>
        <dbReference type="Proteomes" id="UP000641625"/>
    </source>
</evidence>
<reference evidence="1" key="1">
    <citation type="submission" date="2019-12" db="EMBL/GenBank/DDBJ databases">
        <title>Whole genome sequencing of Haloarcula argentinensis strain pws5.</title>
        <authorList>
            <person name="Verma D.K."/>
            <person name="Gopal K."/>
            <person name="Prasad E.S."/>
        </authorList>
    </citation>
    <scope>NUCLEOTIDE SEQUENCE</scope>
    <source>
        <strain evidence="1">Pws5</strain>
    </source>
</reference>